<keyword evidence="4" id="KW-1185">Reference proteome</keyword>
<dbReference type="InterPro" id="IPR018376">
    <property type="entry name" value="Enoyl-CoA_hyd/isom_CS"/>
</dbReference>
<protein>
    <submittedName>
        <fullName evidence="3">Enoyl-CoA hydratase</fullName>
    </submittedName>
</protein>
<dbReference type="CDD" id="cd06558">
    <property type="entry name" value="crotonase-like"/>
    <property type="match status" value="1"/>
</dbReference>
<dbReference type="InterPro" id="IPR029045">
    <property type="entry name" value="ClpP/crotonase-like_dom_sf"/>
</dbReference>
<evidence type="ECO:0000313" key="4">
    <source>
        <dbReference type="Proteomes" id="UP000637578"/>
    </source>
</evidence>
<proteinExistence type="inferred from homology"/>
<dbReference type="AlphaFoldDB" id="A0A8J3FUW1"/>
<reference evidence="3" key="1">
    <citation type="journal article" date="2014" name="Int. J. Syst. Evol. Microbiol.">
        <title>Complete genome sequence of Corynebacterium casei LMG S-19264T (=DSM 44701T), isolated from a smear-ripened cheese.</title>
        <authorList>
            <consortium name="US DOE Joint Genome Institute (JGI-PGF)"/>
            <person name="Walter F."/>
            <person name="Albersmeier A."/>
            <person name="Kalinowski J."/>
            <person name="Ruckert C."/>
        </authorList>
    </citation>
    <scope>NUCLEOTIDE SEQUENCE</scope>
    <source>
        <strain evidence="3">CGMCC 4.5737</strain>
    </source>
</reference>
<accession>A0A8J3FUW1</accession>
<evidence type="ECO:0000256" key="2">
    <source>
        <dbReference type="RuleBase" id="RU003707"/>
    </source>
</evidence>
<dbReference type="Gene3D" id="1.10.12.10">
    <property type="entry name" value="Lyase 2-enoyl-coa Hydratase, Chain A, domain 2"/>
    <property type="match status" value="1"/>
</dbReference>
<dbReference type="InterPro" id="IPR014748">
    <property type="entry name" value="Enoyl-CoA_hydra_C"/>
</dbReference>
<comment type="caution">
    <text evidence="3">The sequence shown here is derived from an EMBL/GenBank/DDBJ whole genome shotgun (WGS) entry which is preliminary data.</text>
</comment>
<evidence type="ECO:0000313" key="3">
    <source>
        <dbReference type="EMBL" id="GGM46669.1"/>
    </source>
</evidence>
<organism evidence="3 4">
    <name type="scientific">Longimycelium tulufanense</name>
    <dbReference type="NCBI Taxonomy" id="907463"/>
    <lineage>
        <taxon>Bacteria</taxon>
        <taxon>Bacillati</taxon>
        <taxon>Actinomycetota</taxon>
        <taxon>Actinomycetes</taxon>
        <taxon>Pseudonocardiales</taxon>
        <taxon>Pseudonocardiaceae</taxon>
        <taxon>Longimycelium</taxon>
    </lineage>
</organism>
<dbReference type="Gene3D" id="3.90.226.10">
    <property type="entry name" value="2-enoyl-CoA Hydratase, Chain A, domain 1"/>
    <property type="match status" value="1"/>
</dbReference>
<dbReference type="EMBL" id="BMMK01000005">
    <property type="protein sequence ID" value="GGM46669.1"/>
    <property type="molecule type" value="Genomic_DNA"/>
</dbReference>
<dbReference type="PROSITE" id="PS00166">
    <property type="entry name" value="ENOYL_COA_HYDRATASE"/>
    <property type="match status" value="1"/>
</dbReference>
<name>A0A8J3FUW1_9PSEU</name>
<reference evidence="3" key="2">
    <citation type="submission" date="2020-09" db="EMBL/GenBank/DDBJ databases">
        <authorList>
            <person name="Sun Q."/>
            <person name="Zhou Y."/>
        </authorList>
    </citation>
    <scope>NUCLEOTIDE SEQUENCE</scope>
    <source>
        <strain evidence="3">CGMCC 4.5737</strain>
    </source>
</reference>
<comment type="similarity">
    <text evidence="1 2">Belongs to the enoyl-CoA hydratase/isomerase family.</text>
</comment>
<dbReference type="InterPro" id="IPR001753">
    <property type="entry name" value="Enoyl-CoA_hydra/iso"/>
</dbReference>
<sequence>MTFTRPDKLNALTFDIYADLRDLLAELPQRGDTRVLVLRGQGRGFCSGGDVEEIIGALQRTESAALLEFTRMTGAVTTALRQCPIPVVASVNGVAAGAGSVLALASDFRLLARSASFAFLFTKVGLAGADMGSAYLLPRLVGLGRATELLVLGDRIDAERALAIGLATDVVDDNALPDATESLARRLADGPAFAYATTKSLLTRELDMDLGSAIELEAMTQALLMTSRDHGEFYAAWREGRQPRWRGR</sequence>
<dbReference type="GO" id="GO:0003824">
    <property type="term" value="F:catalytic activity"/>
    <property type="evidence" value="ECO:0007669"/>
    <property type="project" value="InterPro"/>
</dbReference>
<dbReference type="NCBIfam" id="NF006107">
    <property type="entry name" value="PRK08258.1"/>
    <property type="match status" value="1"/>
</dbReference>
<dbReference type="Proteomes" id="UP000637578">
    <property type="component" value="Unassembled WGS sequence"/>
</dbReference>
<evidence type="ECO:0000256" key="1">
    <source>
        <dbReference type="ARBA" id="ARBA00005254"/>
    </source>
</evidence>
<dbReference type="Pfam" id="PF00378">
    <property type="entry name" value="ECH_1"/>
    <property type="match status" value="1"/>
</dbReference>
<gene>
    <name evidence="3" type="primary">paaG</name>
    <name evidence="3" type="ORF">GCM10012275_17210</name>
</gene>
<dbReference type="SUPFAM" id="SSF52096">
    <property type="entry name" value="ClpP/crotonase"/>
    <property type="match status" value="1"/>
</dbReference>
<dbReference type="PANTHER" id="PTHR43459">
    <property type="entry name" value="ENOYL-COA HYDRATASE"/>
    <property type="match status" value="1"/>
</dbReference>
<dbReference type="PANTHER" id="PTHR43459:SF1">
    <property type="entry name" value="EG:BACN32G11.4 PROTEIN"/>
    <property type="match status" value="1"/>
</dbReference>